<dbReference type="OrthoDB" id="3822522at2"/>
<feature type="transmembrane region" description="Helical" evidence="2">
    <location>
        <begin position="45"/>
        <end position="67"/>
    </location>
</feature>
<name>A0A6H9Z1Q8_9ACTN</name>
<evidence type="ECO:0000256" key="2">
    <source>
        <dbReference type="SAM" id="Phobius"/>
    </source>
</evidence>
<keyword evidence="2" id="KW-1133">Transmembrane helix</keyword>
<keyword evidence="2" id="KW-0472">Membrane</keyword>
<dbReference type="RefSeq" id="WP_151561216.1">
    <property type="nucleotide sequence ID" value="NZ_WBMT01000007.1"/>
</dbReference>
<evidence type="ECO:0000313" key="4">
    <source>
        <dbReference type="Proteomes" id="UP000468735"/>
    </source>
</evidence>
<sequence>MDEMRMIGTLLDERPSERSVAEGRARLEREVRSPRRVPRFSKPRWTFAVPVLAAGAVAAVTAVAVGVSSGTTPRAPDASRSAVPMSAKTVLLAAATKMEQAAPPASGKYWHTLTRERVTMTTGKSEYDQTTELGSWDAGPGREAWVAQRSLGSRYLGPAADGGPKVLEGDGKPRPERTTDKGPTGWTKVKVPGGGTFQMDDWGGSVKAPDVRKLPETPEGLKASLRKLFEHMKKVEGSGIDEAEWLFRNVENLSTTPASPKVLGAAYRLLAADPGLRVVGTVTDPLGRKGTAIARPVGEATWNEEWLVIDPATGRVLAYEYVRKPAKVVGYHVTLSYGWTNTVPNYPLGKVG</sequence>
<dbReference type="Proteomes" id="UP000468735">
    <property type="component" value="Unassembled WGS sequence"/>
</dbReference>
<protein>
    <recommendedName>
        <fullName evidence="5">CU044_5270 family protein</fullName>
    </recommendedName>
</protein>
<dbReference type="AlphaFoldDB" id="A0A6H9Z1Q8"/>
<organism evidence="3 4">
    <name type="scientific">Actinomadura rudentiformis</name>
    <dbReference type="NCBI Taxonomy" id="359158"/>
    <lineage>
        <taxon>Bacteria</taxon>
        <taxon>Bacillati</taxon>
        <taxon>Actinomycetota</taxon>
        <taxon>Actinomycetes</taxon>
        <taxon>Streptosporangiales</taxon>
        <taxon>Thermomonosporaceae</taxon>
        <taxon>Actinomadura</taxon>
    </lineage>
</organism>
<evidence type="ECO:0000256" key="1">
    <source>
        <dbReference type="SAM" id="MobiDB-lite"/>
    </source>
</evidence>
<dbReference type="NCBIfam" id="NF038083">
    <property type="entry name" value="CU044_5270_fam"/>
    <property type="match status" value="1"/>
</dbReference>
<feature type="region of interest" description="Disordered" evidence="1">
    <location>
        <begin position="156"/>
        <end position="209"/>
    </location>
</feature>
<keyword evidence="4" id="KW-1185">Reference proteome</keyword>
<comment type="caution">
    <text evidence="3">The sequence shown here is derived from an EMBL/GenBank/DDBJ whole genome shotgun (WGS) entry which is preliminary data.</text>
</comment>
<dbReference type="EMBL" id="WBMT01000007">
    <property type="protein sequence ID" value="KAB2348488.1"/>
    <property type="molecule type" value="Genomic_DNA"/>
</dbReference>
<gene>
    <name evidence="3" type="ORF">F8566_17045</name>
</gene>
<evidence type="ECO:0000313" key="3">
    <source>
        <dbReference type="EMBL" id="KAB2348488.1"/>
    </source>
</evidence>
<keyword evidence="2" id="KW-0812">Transmembrane</keyword>
<reference evidence="3 4" key="1">
    <citation type="submission" date="2019-09" db="EMBL/GenBank/DDBJ databases">
        <title>Actinomadura physcomitrii sp. nov., a novel actinomycete isolated from moss [Physcomitrium sphaericum (Ludw) Fuernr].</title>
        <authorList>
            <person name="Zhuang X."/>
            <person name="Liu C."/>
        </authorList>
    </citation>
    <scope>NUCLEOTIDE SEQUENCE [LARGE SCALE GENOMIC DNA]</scope>
    <source>
        <strain evidence="3 4">HMC1</strain>
    </source>
</reference>
<accession>A0A6H9Z1Q8</accession>
<evidence type="ECO:0008006" key="5">
    <source>
        <dbReference type="Google" id="ProtNLM"/>
    </source>
</evidence>
<dbReference type="InterPro" id="IPR047789">
    <property type="entry name" value="CU044_5270-like"/>
</dbReference>
<feature type="compositionally biased region" description="Basic and acidic residues" evidence="1">
    <location>
        <begin position="167"/>
        <end position="180"/>
    </location>
</feature>
<proteinExistence type="predicted"/>